<feature type="domain" description="AMP-dependent synthetase/ligase" evidence="5">
    <location>
        <begin position="6"/>
        <end position="73"/>
    </location>
</feature>
<name>A0A1B0DFC4_PHLPP</name>
<keyword evidence="3" id="KW-0436">Ligase</keyword>
<dbReference type="Pfam" id="PF13193">
    <property type="entry name" value="AMP-binding_C"/>
    <property type="match status" value="1"/>
</dbReference>
<dbReference type="VEuPathDB" id="VectorBase:PPAPM1_003197"/>
<dbReference type="Pfam" id="PF00501">
    <property type="entry name" value="AMP-binding"/>
    <property type="match status" value="1"/>
</dbReference>
<organism evidence="7 8">
    <name type="scientific">Phlebotomus papatasi</name>
    <name type="common">Sandfly</name>
    <dbReference type="NCBI Taxonomy" id="29031"/>
    <lineage>
        <taxon>Eukaryota</taxon>
        <taxon>Metazoa</taxon>
        <taxon>Ecdysozoa</taxon>
        <taxon>Arthropoda</taxon>
        <taxon>Hexapoda</taxon>
        <taxon>Insecta</taxon>
        <taxon>Pterygota</taxon>
        <taxon>Neoptera</taxon>
        <taxon>Endopterygota</taxon>
        <taxon>Diptera</taxon>
        <taxon>Nematocera</taxon>
        <taxon>Psychodoidea</taxon>
        <taxon>Psychodidae</taxon>
        <taxon>Phlebotomus</taxon>
        <taxon>Phlebotomus</taxon>
    </lineage>
</organism>
<dbReference type="EMBL" id="AJVK01058659">
    <property type="status" value="NOT_ANNOTATED_CDS"/>
    <property type="molecule type" value="Genomic_DNA"/>
</dbReference>
<evidence type="ECO:0000313" key="7">
    <source>
        <dbReference type="EnsemblMetazoa" id="PPAI006733-PA"/>
    </source>
</evidence>
<keyword evidence="8" id="KW-1185">Reference proteome</keyword>
<evidence type="ECO:0000256" key="1">
    <source>
        <dbReference type="ARBA" id="ARBA00004275"/>
    </source>
</evidence>
<dbReference type="GO" id="GO:0016405">
    <property type="term" value="F:CoA-ligase activity"/>
    <property type="evidence" value="ECO:0007669"/>
    <property type="project" value="TreeGrafter"/>
</dbReference>
<dbReference type="Proteomes" id="UP000092462">
    <property type="component" value="Unassembled WGS sequence"/>
</dbReference>
<proteinExistence type="inferred from homology"/>
<dbReference type="SUPFAM" id="SSF56801">
    <property type="entry name" value="Acetyl-CoA synthetase-like"/>
    <property type="match status" value="1"/>
</dbReference>
<dbReference type="PANTHER" id="PTHR24096">
    <property type="entry name" value="LONG-CHAIN-FATTY-ACID--COA LIGASE"/>
    <property type="match status" value="1"/>
</dbReference>
<reference evidence="7" key="1">
    <citation type="submission" date="2022-08" db="UniProtKB">
        <authorList>
            <consortium name="EnsemblMetazoa"/>
        </authorList>
    </citation>
    <scope>IDENTIFICATION</scope>
    <source>
        <strain evidence="7">Israel</strain>
    </source>
</reference>
<sequence length="226" mass="25127">MKSIRKIQQGYGMTETTLTVFGFRTGIPLLGSVGVVTAKTWCKIVNPETGEVLGPNKTGEICIKGPSIMKGYYRNPKATQETIRNGWLHTGDIGYYDETRNFYIVDRLKELIKYNSFQVAPAELEGLILTHPAVKDCAVIGIPHAEVGELPAAFVALKDNHRATGEEIAEFIADRVSNHKRLRGGGNPLLHLLLNFFAQRSSSVEQLLHTAQIIILDIWIFGQENH</sequence>
<dbReference type="InterPro" id="IPR045851">
    <property type="entry name" value="AMP-bd_C_sf"/>
</dbReference>
<dbReference type="InterPro" id="IPR025110">
    <property type="entry name" value="AMP-bd_C"/>
</dbReference>
<evidence type="ECO:0008006" key="9">
    <source>
        <dbReference type="Google" id="ProtNLM"/>
    </source>
</evidence>
<protein>
    <recommendedName>
        <fullName evidence="9">AMP-dependent synthetase/ligase domain-containing protein</fullName>
    </recommendedName>
</protein>
<evidence type="ECO:0000256" key="2">
    <source>
        <dbReference type="ARBA" id="ARBA00006432"/>
    </source>
</evidence>
<dbReference type="AlphaFoldDB" id="A0A1B0DFC4"/>
<keyword evidence="4" id="KW-0576">Peroxisome</keyword>
<dbReference type="EnsemblMetazoa" id="PPAI006733-RA">
    <property type="protein sequence ID" value="PPAI006733-PA"/>
    <property type="gene ID" value="PPAI006733"/>
</dbReference>
<comment type="similarity">
    <text evidence="2">Belongs to the ATP-dependent AMP-binding enzyme family.</text>
</comment>
<dbReference type="GO" id="GO:0005777">
    <property type="term" value="C:peroxisome"/>
    <property type="evidence" value="ECO:0007669"/>
    <property type="project" value="UniProtKB-SubCell"/>
</dbReference>
<accession>A0A1B0DFC4</accession>
<dbReference type="PANTHER" id="PTHR24096:SF149">
    <property type="entry name" value="AMP-BINDING DOMAIN-CONTAINING PROTEIN-RELATED"/>
    <property type="match status" value="1"/>
</dbReference>
<feature type="domain" description="AMP-binding enzyme C-terminal" evidence="6">
    <location>
        <begin position="123"/>
        <end position="182"/>
    </location>
</feature>
<evidence type="ECO:0000256" key="4">
    <source>
        <dbReference type="ARBA" id="ARBA00023140"/>
    </source>
</evidence>
<dbReference type="InterPro" id="IPR000873">
    <property type="entry name" value="AMP-dep_synth/lig_dom"/>
</dbReference>
<evidence type="ECO:0000313" key="8">
    <source>
        <dbReference type="Proteomes" id="UP000092462"/>
    </source>
</evidence>
<evidence type="ECO:0000259" key="6">
    <source>
        <dbReference type="Pfam" id="PF13193"/>
    </source>
</evidence>
<dbReference type="Gene3D" id="3.40.50.980">
    <property type="match status" value="1"/>
</dbReference>
<dbReference type="Gene3D" id="2.30.38.10">
    <property type="entry name" value="Luciferase, Domain 3"/>
    <property type="match status" value="1"/>
</dbReference>
<dbReference type="Gene3D" id="3.30.300.30">
    <property type="match status" value="1"/>
</dbReference>
<evidence type="ECO:0000256" key="3">
    <source>
        <dbReference type="ARBA" id="ARBA00022598"/>
    </source>
</evidence>
<evidence type="ECO:0000259" key="5">
    <source>
        <dbReference type="Pfam" id="PF00501"/>
    </source>
</evidence>
<dbReference type="VEuPathDB" id="VectorBase:PPAI006733"/>
<comment type="subcellular location">
    <subcellularLocation>
        <location evidence="1">Peroxisome</location>
    </subcellularLocation>
</comment>